<comment type="similarity">
    <text evidence="2 4">Belongs to the trans-sulfuration enzymes family.</text>
</comment>
<keyword evidence="3 4" id="KW-0663">Pyridoxal phosphate</keyword>
<dbReference type="EMBL" id="CAWUPB010000994">
    <property type="protein sequence ID" value="CAK7336374.1"/>
    <property type="molecule type" value="Genomic_DNA"/>
</dbReference>
<sequence>MGIENEERLDTLEPKLDLPAERLAAVRHKLGEHNGVNMSIEVSDTFVFKDPENMGPAFEGMIGPETGYYIYSRHYNPTVFNFSYQLAAIEGTEAAYCTSSGMAAISSVLLQLCKNGGHVVAAETLYGGTYALLKHFLPEKCNITTKFVDITDLDKVKDAIVEGETNVLYFESISNPTLVVADISKLSEIAHEKGVKVVVDNTFAPMILSPAKLGADVVVHSLTKYFSGGADLIAGICCKKFQ</sequence>
<protein>
    <recommendedName>
        <fullName evidence="7">Methionine gamma-lyase</fullName>
    </recommendedName>
</protein>
<dbReference type="InterPro" id="IPR000277">
    <property type="entry name" value="Cys/Met-Metab_PyrdxlP-dep_enz"/>
</dbReference>
<evidence type="ECO:0000256" key="3">
    <source>
        <dbReference type="ARBA" id="ARBA00022898"/>
    </source>
</evidence>
<evidence type="ECO:0008006" key="7">
    <source>
        <dbReference type="Google" id="ProtNLM"/>
    </source>
</evidence>
<dbReference type="Proteomes" id="UP001314170">
    <property type="component" value="Unassembled WGS sequence"/>
</dbReference>
<dbReference type="GO" id="GO:0016846">
    <property type="term" value="F:carbon-sulfur lyase activity"/>
    <property type="evidence" value="ECO:0007669"/>
    <property type="project" value="TreeGrafter"/>
</dbReference>
<dbReference type="PANTHER" id="PTHR11808">
    <property type="entry name" value="TRANS-SULFURATION ENZYME FAMILY MEMBER"/>
    <property type="match status" value="1"/>
</dbReference>
<dbReference type="InterPro" id="IPR015424">
    <property type="entry name" value="PyrdxlP-dep_Trfase"/>
</dbReference>
<dbReference type="AlphaFoldDB" id="A0AAV1RI27"/>
<evidence type="ECO:0000313" key="6">
    <source>
        <dbReference type="Proteomes" id="UP001314170"/>
    </source>
</evidence>
<dbReference type="GO" id="GO:0019346">
    <property type="term" value="P:transsulfuration"/>
    <property type="evidence" value="ECO:0007669"/>
    <property type="project" value="InterPro"/>
</dbReference>
<reference evidence="5 6" key="1">
    <citation type="submission" date="2024-01" db="EMBL/GenBank/DDBJ databases">
        <authorList>
            <person name="Waweru B."/>
        </authorList>
    </citation>
    <scope>NUCLEOTIDE SEQUENCE [LARGE SCALE GENOMIC DNA]</scope>
</reference>
<name>A0AAV1RI27_9ROSI</name>
<evidence type="ECO:0000256" key="2">
    <source>
        <dbReference type="ARBA" id="ARBA00009077"/>
    </source>
</evidence>
<accession>A0AAV1RI27</accession>
<dbReference type="InterPro" id="IPR015421">
    <property type="entry name" value="PyrdxlP-dep_Trfase_major"/>
</dbReference>
<dbReference type="GO" id="GO:0005737">
    <property type="term" value="C:cytoplasm"/>
    <property type="evidence" value="ECO:0007669"/>
    <property type="project" value="TreeGrafter"/>
</dbReference>
<comment type="cofactor">
    <cofactor evidence="1 4">
        <name>pyridoxal 5'-phosphate</name>
        <dbReference type="ChEBI" id="CHEBI:597326"/>
    </cofactor>
</comment>
<dbReference type="FunFam" id="3.40.640.10:FF:000046">
    <property type="entry name" value="Cystathionine gamma-lyase"/>
    <property type="match status" value="1"/>
</dbReference>
<keyword evidence="6" id="KW-1185">Reference proteome</keyword>
<dbReference type="Pfam" id="PF01053">
    <property type="entry name" value="Cys_Met_Meta_PP"/>
    <property type="match status" value="1"/>
</dbReference>
<dbReference type="PANTHER" id="PTHR11808:SF80">
    <property type="entry name" value="CYSTATHIONINE GAMMA-LYASE"/>
    <property type="match status" value="1"/>
</dbReference>
<proteinExistence type="inferred from homology"/>
<organism evidence="5 6">
    <name type="scientific">Dovyalis caffra</name>
    <dbReference type="NCBI Taxonomy" id="77055"/>
    <lineage>
        <taxon>Eukaryota</taxon>
        <taxon>Viridiplantae</taxon>
        <taxon>Streptophyta</taxon>
        <taxon>Embryophyta</taxon>
        <taxon>Tracheophyta</taxon>
        <taxon>Spermatophyta</taxon>
        <taxon>Magnoliopsida</taxon>
        <taxon>eudicotyledons</taxon>
        <taxon>Gunneridae</taxon>
        <taxon>Pentapetalae</taxon>
        <taxon>rosids</taxon>
        <taxon>fabids</taxon>
        <taxon>Malpighiales</taxon>
        <taxon>Salicaceae</taxon>
        <taxon>Flacourtieae</taxon>
        <taxon>Dovyalis</taxon>
    </lineage>
</organism>
<comment type="caution">
    <text evidence="5">The sequence shown here is derived from an EMBL/GenBank/DDBJ whole genome shotgun (WGS) entry which is preliminary data.</text>
</comment>
<dbReference type="SUPFAM" id="SSF53383">
    <property type="entry name" value="PLP-dependent transferases"/>
    <property type="match status" value="1"/>
</dbReference>
<evidence type="ECO:0000256" key="1">
    <source>
        <dbReference type="ARBA" id="ARBA00001933"/>
    </source>
</evidence>
<evidence type="ECO:0000256" key="4">
    <source>
        <dbReference type="RuleBase" id="RU362118"/>
    </source>
</evidence>
<dbReference type="Gene3D" id="3.40.640.10">
    <property type="entry name" value="Type I PLP-dependent aspartate aminotransferase-like (Major domain)"/>
    <property type="match status" value="1"/>
</dbReference>
<evidence type="ECO:0000313" key="5">
    <source>
        <dbReference type="EMBL" id="CAK7336374.1"/>
    </source>
</evidence>
<dbReference type="GO" id="GO:0030170">
    <property type="term" value="F:pyridoxal phosphate binding"/>
    <property type="evidence" value="ECO:0007669"/>
    <property type="project" value="InterPro"/>
</dbReference>
<gene>
    <name evidence="5" type="ORF">DCAF_LOCUS11382</name>
</gene>